<keyword evidence="4" id="KW-1185">Reference proteome</keyword>
<dbReference type="RefSeq" id="WP_130481264.1">
    <property type="nucleotide sequence ID" value="NZ_SGWV01000008.1"/>
</dbReference>
<dbReference type="InterPro" id="IPR005064">
    <property type="entry name" value="BUG"/>
</dbReference>
<sequence>MALIQRRRLLAWLASCSAGSAAALPVASLAQDGRFPQRTITLWVPWPAGGATDLTMRLLAELASHKLGQRVVVENRSGAGGTLVMPVLQQAAPDGYTIAQLPQPVLRAPHVQKVLWDPIRDTTPILQLTGVTFGIVVPAASELRSVEDLFAWARSRPGELTLATNGVGTTPHVVMDDLFGRRSLTYTHVPYKGTAEQMLAVSAGQVMVGVNSNGFAPYVDSGKLRLLATFGGQRTQRWPQVPTLKELGHGIVASSPYGLVGPRGLPAEVVQVLHDAFRSALNDPAHVAELAKYDQTVDYLGPDDYGRSMREAYAAEKRTVERLGLARGGSGG</sequence>
<dbReference type="Gene3D" id="3.40.190.10">
    <property type="entry name" value="Periplasmic binding protein-like II"/>
    <property type="match status" value="1"/>
</dbReference>
<dbReference type="SUPFAM" id="SSF53850">
    <property type="entry name" value="Periplasmic binding protein-like II"/>
    <property type="match status" value="1"/>
</dbReference>
<comment type="caution">
    <text evidence="3">The sequence shown here is derived from an EMBL/GenBank/DDBJ whole genome shotgun (WGS) entry which is preliminary data.</text>
</comment>
<dbReference type="InterPro" id="IPR042100">
    <property type="entry name" value="Bug_dom1"/>
</dbReference>
<name>A0A4V2EWQ8_9BURK</name>
<protein>
    <submittedName>
        <fullName evidence="3">Tripartite-type tricarboxylate transporter receptor subunit TctC</fullName>
    </submittedName>
</protein>
<evidence type="ECO:0000256" key="2">
    <source>
        <dbReference type="SAM" id="SignalP"/>
    </source>
</evidence>
<reference evidence="3 4" key="1">
    <citation type="submission" date="2019-02" db="EMBL/GenBank/DDBJ databases">
        <title>Genomic Encyclopedia of Type Strains, Phase IV (KMG-IV): sequencing the most valuable type-strain genomes for metagenomic binning, comparative biology and taxonomic classification.</title>
        <authorList>
            <person name="Goeker M."/>
        </authorList>
    </citation>
    <scope>NUCLEOTIDE SEQUENCE [LARGE SCALE GENOMIC DNA]</scope>
    <source>
        <strain evidence="3 4">DSM 10617</strain>
    </source>
</reference>
<dbReference type="AlphaFoldDB" id="A0A4V2EWQ8"/>
<dbReference type="Gene3D" id="3.40.190.150">
    <property type="entry name" value="Bordetella uptake gene, domain 1"/>
    <property type="match status" value="1"/>
</dbReference>
<dbReference type="PANTHER" id="PTHR42928">
    <property type="entry name" value="TRICARBOXYLATE-BINDING PROTEIN"/>
    <property type="match status" value="1"/>
</dbReference>
<dbReference type="PIRSF" id="PIRSF017082">
    <property type="entry name" value="YflP"/>
    <property type="match status" value="1"/>
</dbReference>
<comment type="similarity">
    <text evidence="1">Belongs to the UPF0065 (bug) family.</text>
</comment>
<gene>
    <name evidence="3" type="ORF">EV685_1395</name>
</gene>
<feature type="chain" id="PRO_5020911232" evidence="2">
    <location>
        <begin position="24"/>
        <end position="332"/>
    </location>
</feature>
<keyword evidence="3" id="KW-0675">Receptor</keyword>
<dbReference type="Pfam" id="PF03401">
    <property type="entry name" value="TctC"/>
    <property type="match status" value="1"/>
</dbReference>
<evidence type="ECO:0000313" key="4">
    <source>
        <dbReference type="Proteomes" id="UP000293433"/>
    </source>
</evidence>
<dbReference type="Proteomes" id="UP000293433">
    <property type="component" value="Unassembled WGS sequence"/>
</dbReference>
<keyword evidence="2" id="KW-0732">Signal</keyword>
<evidence type="ECO:0000313" key="3">
    <source>
        <dbReference type="EMBL" id="RZS56840.1"/>
    </source>
</evidence>
<accession>A0A4V2EWQ8</accession>
<dbReference type="OrthoDB" id="8678477at2"/>
<feature type="signal peptide" evidence="2">
    <location>
        <begin position="1"/>
        <end position="23"/>
    </location>
</feature>
<dbReference type="EMBL" id="SGWV01000008">
    <property type="protein sequence ID" value="RZS56840.1"/>
    <property type="molecule type" value="Genomic_DNA"/>
</dbReference>
<dbReference type="InterPro" id="IPR006311">
    <property type="entry name" value="TAT_signal"/>
</dbReference>
<dbReference type="CDD" id="cd07012">
    <property type="entry name" value="PBP2_Bug_TTT"/>
    <property type="match status" value="1"/>
</dbReference>
<dbReference type="PANTHER" id="PTHR42928:SF5">
    <property type="entry name" value="BLR1237 PROTEIN"/>
    <property type="match status" value="1"/>
</dbReference>
<proteinExistence type="inferred from homology"/>
<dbReference type="PROSITE" id="PS51318">
    <property type="entry name" value="TAT"/>
    <property type="match status" value="1"/>
</dbReference>
<organism evidence="3 4">
    <name type="scientific">Sphaerotilus mobilis</name>
    <dbReference type="NCBI Taxonomy" id="47994"/>
    <lineage>
        <taxon>Bacteria</taxon>
        <taxon>Pseudomonadati</taxon>
        <taxon>Pseudomonadota</taxon>
        <taxon>Betaproteobacteria</taxon>
        <taxon>Burkholderiales</taxon>
        <taxon>Sphaerotilaceae</taxon>
        <taxon>Sphaerotilus</taxon>
    </lineage>
</organism>
<evidence type="ECO:0000256" key="1">
    <source>
        <dbReference type="ARBA" id="ARBA00006987"/>
    </source>
</evidence>